<keyword evidence="3" id="KW-1185">Reference proteome</keyword>
<name>A0A3R7KXU0_TRYRA</name>
<dbReference type="EMBL" id="MKGL01000012">
    <property type="protein sequence ID" value="RNF11845.1"/>
    <property type="molecule type" value="Genomic_DNA"/>
</dbReference>
<feature type="compositionally biased region" description="Basic and acidic residues" evidence="1">
    <location>
        <begin position="303"/>
        <end position="331"/>
    </location>
</feature>
<comment type="caution">
    <text evidence="2">The sequence shown here is derived from an EMBL/GenBank/DDBJ whole genome shotgun (WGS) entry which is preliminary data.</text>
</comment>
<reference evidence="2 3" key="1">
    <citation type="journal article" date="2018" name="BMC Genomics">
        <title>Genomic comparison of Trypanosoma conorhini and Trypanosoma rangeli to Trypanosoma cruzi strains of high and low virulence.</title>
        <authorList>
            <person name="Bradwell K.R."/>
            <person name="Koparde V.N."/>
            <person name="Matveyev A.V."/>
            <person name="Serrano M.G."/>
            <person name="Alves J.M."/>
            <person name="Parikh H."/>
            <person name="Huang B."/>
            <person name="Lee V."/>
            <person name="Espinosa-Alvarez O."/>
            <person name="Ortiz P.A."/>
            <person name="Costa-Martins A.G."/>
            <person name="Teixeira M.M."/>
            <person name="Buck G.A."/>
        </authorList>
    </citation>
    <scope>NUCLEOTIDE SEQUENCE [LARGE SCALE GENOMIC DNA]</scope>
    <source>
        <strain evidence="2 3">AM80</strain>
    </source>
</reference>
<dbReference type="RefSeq" id="XP_029242409.1">
    <property type="nucleotide sequence ID" value="XM_029377750.1"/>
</dbReference>
<gene>
    <name evidence="2" type="ORF">TraAM80_00680</name>
</gene>
<accession>A0A3R7KXU0</accession>
<sequence>MSAAFPTGAPNLFTSPFMAFPARSLFHSTERPAEGGCAFTHEDRLMLQLLYQQQQAIQIQLQSMALSMQQLHLTLAGLSKLPVAMESYGAAVNSTTASSNPPNFVPMAAHSAFNNTTDTMTALQRQAAKDPQGGSATVDTHASREKDVSCSCTPPQEDLDFSRHSATNRSAESAAPWNPSAGSRQSSVIRMAREENPLLSSLRGKLPTPNHSVAGSVSAGTGYSASANISASLEDPRNSFRPAIHQTSSSSLHADPEVQNVAAAGQTVSKSHQHQQRIVLDNRKTEPVQRSHSSGGAAALVNKRKEEFHHAQGRNFARDRQNRGEKEEHGDTSVSAAGYDSQSDGYGSYETRQYLKNVGII</sequence>
<feature type="compositionally biased region" description="Basic and acidic residues" evidence="1">
    <location>
        <begin position="280"/>
        <end position="289"/>
    </location>
</feature>
<evidence type="ECO:0000313" key="3">
    <source>
        <dbReference type="Proteomes" id="UP000283634"/>
    </source>
</evidence>
<dbReference type="OrthoDB" id="246295at2759"/>
<feature type="region of interest" description="Disordered" evidence="1">
    <location>
        <begin position="124"/>
        <end position="186"/>
    </location>
</feature>
<dbReference type="OMA" id="SYESRMY"/>
<protein>
    <submittedName>
        <fullName evidence="2">Uncharacterized protein</fullName>
    </submittedName>
</protein>
<proteinExistence type="predicted"/>
<dbReference type="Proteomes" id="UP000283634">
    <property type="component" value="Unassembled WGS sequence"/>
</dbReference>
<evidence type="ECO:0000313" key="2">
    <source>
        <dbReference type="EMBL" id="RNF11845.1"/>
    </source>
</evidence>
<organism evidence="2 3">
    <name type="scientific">Trypanosoma rangeli</name>
    <dbReference type="NCBI Taxonomy" id="5698"/>
    <lineage>
        <taxon>Eukaryota</taxon>
        <taxon>Discoba</taxon>
        <taxon>Euglenozoa</taxon>
        <taxon>Kinetoplastea</taxon>
        <taxon>Metakinetoplastina</taxon>
        <taxon>Trypanosomatida</taxon>
        <taxon>Trypanosomatidae</taxon>
        <taxon>Trypanosoma</taxon>
        <taxon>Herpetosoma</taxon>
    </lineage>
</organism>
<evidence type="ECO:0000256" key="1">
    <source>
        <dbReference type="SAM" id="MobiDB-lite"/>
    </source>
</evidence>
<dbReference type="GeneID" id="40324613"/>
<dbReference type="AlphaFoldDB" id="A0A3R7KXU0"/>
<feature type="compositionally biased region" description="Polar residues" evidence="1">
    <location>
        <begin position="332"/>
        <end position="345"/>
    </location>
</feature>
<feature type="region of interest" description="Disordered" evidence="1">
    <location>
        <begin position="264"/>
        <end position="350"/>
    </location>
</feature>